<evidence type="ECO:0000313" key="2">
    <source>
        <dbReference type="Proteomes" id="UP001148786"/>
    </source>
</evidence>
<evidence type="ECO:0000313" key="1">
    <source>
        <dbReference type="EMBL" id="KAJ3501082.1"/>
    </source>
</evidence>
<proteinExistence type="predicted"/>
<organism evidence="1 2">
    <name type="scientific">Agrocybe chaxingu</name>
    <dbReference type="NCBI Taxonomy" id="84603"/>
    <lineage>
        <taxon>Eukaryota</taxon>
        <taxon>Fungi</taxon>
        <taxon>Dikarya</taxon>
        <taxon>Basidiomycota</taxon>
        <taxon>Agaricomycotina</taxon>
        <taxon>Agaricomycetes</taxon>
        <taxon>Agaricomycetidae</taxon>
        <taxon>Agaricales</taxon>
        <taxon>Agaricineae</taxon>
        <taxon>Strophariaceae</taxon>
        <taxon>Agrocybe</taxon>
    </lineage>
</organism>
<dbReference type="EMBL" id="JANKHO010001494">
    <property type="protein sequence ID" value="KAJ3501082.1"/>
    <property type="molecule type" value="Genomic_DNA"/>
</dbReference>
<gene>
    <name evidence="1" type="ORF">NLJ89_g9499</name>
</gene>
<accession>A0A9W8JT61</accession>
<dbReference type="AlphaFoldDB" id="A0A9W8JT61"/>
<comment type="caution">
    <text evidence="1">The sequence shown here is derived from an EMBL/GenBank/DDBJ whole genome shotgun (WGS) entry which is preliminary data.</text>
</comment>
<keyword evidence="2" id="KW-1185">Reference proteome</keyword>
<sequence length="436" mass="49542">MFKKLIQRLKLRGEDEDTSCPGNGDVKERKQPRFDSSGLIVHEHLVKTKPARRFNSRRTYEWQLPLPYDILIIILDTCLVYDAHTIRVLSTTCASLSLVQLCRPLVFRTVTINTKSRKAPTSLEQFAVHLARYPHITDLVRELKIIDDGQMFKDSDSRQITSKRVVWSLMPMPIQRAMHIVFALPTLREVAFARMRIFTDILEHLSQISELEVQAEVMPSAHVDRPGSVCAPECLRLDDLTGKALANLFNENSPLKVARLKKMEAYMSGISVLHLSIPFSPLRLDLGPLILLQDLLLTCDLHSTDFGYTIAPNVSKQFVWLVNTLSSLGPRPRPISDLSCITLLVRHKLERFNLSPKVPWENLDAVFGPVEEFRERWPRLGPGSVVMRHVAEGTDAERCYVPGEIERMIEPLMPILSGFGVLKLQTAFGKLDFWGS</sequence>
<dbReference type="Proteomes" id="UP001148786">
    <property type="component" value="Unassembled WGS sequence"/>
</dbReference>
<name>A0A9W8JT61_9AGAR</name>
<protein>
    <submittedName>
        <fullName evidence="1">Uncharacterized protein</fullName>
    </submittedName>
</protein>
<reference evidence="1" key="1">
    <citation type="submission" date="2022-07" db="EMBL/GenBank/DDBJ databases">
        <title>Genome Sequence of Agrocybe chaxingu.</title>
        <authorList>
            <person name="Buettner E."/>
        </authorList>
    </citation>
    <scope>NUCLEOTIDE SEQUENCE</scope>
    <source>
        <strain evidence="1">MP-N11</strain>
    </source>
</reference>
<dbReference type="OrthoDB" id="2904962at2759"/>